<dbReference type="PROSITE" id="PS50893">
    <property type="entry name" value="ABC_TRANSPORTER_2"/>
    <property type="match status" value="1"/>
</dbReference>
<keyword evidence="2" id="KW-1003">Cell membrane</keyword>
<gene>
    <name evidence="6" type="ORF">ENE75_08305</name>
</gene>
<proteinExistence type="predicted"/>
<dbReference type="InterPro" id="IPR015854">
    <property type="entry name" value="ABC_transpr_LolD-like"/>
</dbReference>
<accession>A0A437JXP9</accession>
<dbReference type="PANTHER" id="PTHR24220:SF86">
    <property type="entry name" value="ABC TRANSPORTER ABCH.1"/>
    <property type="match status" value="1"/>
</dbReference>
<evidence type="ECO:0000256" key="1">
    <source>
        <dbReference type="ARBA" id="ARBA00022448"/>
    </source>
</evidence>
<dbReference type="Gene3D" id="3.40.50.300">
    <property type="entry name" value="P-loop containing nucleotide triphosphate hydrolases"/>
    <property type="match status" value="1"/>
</dbReference>
<evidence type="ECO:0000256" key="2">
    <source>
        <dbReference type="ARBA" id="ARBA00022475"/>
    </source>
</evidence>
<sequence length="240" mass="25768">MNVSAVLSVDHVSQTFGSGATAVQALKPTSLDVQPGELVALLGPSGSGKSTLLLAISLITPPTTGRIVIRDRLLWDDGPTGVDARAFRRQHVGFIFQQHNLIPFLTVQENVALVMQLNGVGAREAGRRARELLAYLEIDHRADMLPARLSGGEQQRVAIGRALANEPPLILADEPTAALDTDRGNKVMALLRRIARERGSAVITVTHDHRMIAGFDTVYHLEDGVLVDVQRNADPATAAA</sequence>
<dbReference type="Proteomes" id="UP000288178">
    <property type="component" value="Unassembled WGS sequence"/>
</dbReference>
<protein>
    <submittedName>
        <fullName evidence="6">ABC transporter ATP-binding protein</fullName>
    </submittedName>
</protein>
<keyword evidence="4 6" id="KW-0067">ATP-binding</keyword>
<dbReference type="GO" id="GO:0016887">
    <property type="term" value="F:ATP hydrolysis activity"/>
    <property type="evidence" value="ECO:0007669"/>
    <property type="project" value="InterPro"/>
</dbReference>
<organism evidence="6 7">
    <name type="scientific">Rubrivivax albus</name>
    <dbReference type="NCBI Taxonomy" id="2499835"/>
    <lineage>
        <taxon>Bacteria</taxon>
        <taxon>Pseudomonadati</taxon>
        <taxon>Pseudomonadota</taxon>
        <taxon>Betaproteobacteria</taxon>
        <taxon>Burkholderiales</taxon>
        <taxon>Sphaerotilaceae</taxon>
        <taxon>Rubrivivax</taxon>
    </lineage>
</organism>
<dbReference type="AlphaFoldDB" id="A0A437JXP9"/>
<dbReference type="GO" id="GO:0005524">
    <property type="term" value="F:ATP binding"/>
    <property type="evidence" value="ECO:0007669"/>
    <property type="project" value="UniProtKB-KW"/>
</dbReference>
<reference evidence="6 7" key="1">
    <citation type="submission" date="2019-01" db="EMBL/GenBank/DDBJ databases">
        <authorList>
            <person name="Chen W.-M."/>
        </authorList>
    </citation>
    <scope>NUCLEOTIDE SEQUENCE [LARGE SCALE GENOMIC DNA]</scope>
    <source>
        <strain evidence="6 7">ICH-3</strain>
    </source>
</reference>
<dbReference type="PROSITE" id="PS00211">
    <property type="entry name" value="ABC_TRANSPORTER_1"/>
    <property type="match status" value="1"/>
</dbReference>
<dbReference type="SMART" id="SM00382">
    <property type="entry name" value="AAA"/>
    <property type="match status" value="1"/>
</dbReference>
<evidence type="ECO:0000313" key="7">
    <source>
        <dbReference type="Proteomes" id="UP000288178"/>
    </source>
</evidence>
<dbReference type="Pfam" id="PF00005">
    <property type="entry name" value="ABC_tran"/>
    <property type="match status" value="1"/>
</dbReference>
<keyword evidence="7" id="KW-1185">Reference proteome</keyword>
<keyword evidence="3" id="KW-0547">Nucleotide-binding</keyword>
<evidence type="ECO:0000259" key="5">
    <source>
        <dbReference type="PROSITE" id="PS50893"/>
    </source>
</evidence>
<dbReference type="PANTHER" id="PTHR24220">
    <property type="entry name" value="IMPORT ATP-BINDING PROTEIN"/>
    <property type="match status" value="1"/>
</dbReference>
<comment type="caution">
    <text evidence="6">The sequence shown here is derived from an EMBL/GenBank/DDBJ whole genome shotgun (WGS) entry which is preliminary data.</text>
</comment>
<dbReference type="GO" id="GO:0005886">
    <property type="term" value="C:plasma membrane"/>
    <property type="evidence" value="ECO:0007669"/>
    <property type="project" value="TreeGrafter"/>
</dbReference>
<dbReference type="InterPro" id="IPR017911">
    <property type="entry name" value="MacB-like_ATP-bd"/>
</dbReference>
<evidence type="ECO:0000256" key="3">
    <source>
        <dbReference type="ARBA" id="ARBA00022741"/>
    </source>
</evidence>
<dbReference type="InterPro" id="IPR027417">
    <property type="entry name" value="P-loop_NTPase"/>
</dbReference>
<dbReference type="SUPFAM" id="SSF52540">
    <property type="entry name" value="P-loop containing nucleoside triphosphate hydrolases"/>
    <property type="match status" value="1"/>
</dbReference>
<dbReference type="EMBL" id="SACT01000002">
    <property type="protein sequence ID" value="RVT52430.1"/>
    <property type="molecule type" value="Genomic_DNA"/>
</dbReference>
<feature type="domain" description="ABC transporter" evidence="5">
    <location>
        <begin position="7"/>
        <end position="240"/>
    </location>
</feature>
<dbReference type="OrthoDB" id="9802264at2"/>
<keyword evidence="2" id="KW-0472">Membrane</keyword>
<dbReference type="InterPro" id="IPR003593">
    <property type="entry name" value="AAA+_ATPase"/>
</dbReference>
<evidence type="ECO:0000256" key="4">
    <source>
        <dbReference type="ARBA" id="ARBA00022840"/>
    </source>
</evidence>
<dbReference type="GO" id="GO:0022857">
    <property type="term" value="F:transmembrane transporter activity"/>
    <property type="evidence" value="ECO:0007669"/>
    <property type="project" value="TreeGrafter"/>
</dbReference>
<keyword evidence="1" id="KW-0813">Transport</keyword>
<evidence type="ECO:0000313" key="6">
    <source>
        <dbReference type="EMBL" id="RVT52430.1"/>
    </source>
</evidence>
<dbReference type="InterPro" id="IPR003439">
    <property type="entry name" value="ABC_transporter-like_ATP-bd"/>
</dbReference>
<dbReference type="InterPro" id="IPR017871">
    <property type="entry name" value="ABC_transporter-like_CS"/>
</dbReference>
<dbReference type="CDD" id="cd03255">
    <property type="entry name" value="ABC_MJ0796_LolCDE_FtsE"/>
    <property type="match status" value="1"/>
</dbReference>
<name>A0A437JXP9_9BURK</name>